<dbReference type="InterPro" id="IPR039421">
    <property type="entry name" value="Type_1_exporter"/>
</dbReference>
<dbReference type="Proteomes" id="UP001165190">
    <property type="component" value="Unassembled WGS sequence"/>
</dbReference>
<evidence type="ECO:0000313" key="2">
    <source>
        <dbReference type="Proteomes" id="UP001165190"/>
    </source>
</evidence>
<accession>A0A9W7J1U3</accession>
<dbReference type="AlphaFoldDB" id="A0A9W7J1U3"/>
<dbReference type="PANTHER" id="PTHR43394">
    <property type="entry name" value="ATP-DEPENDENT PERMEASE MDL1, MITOCHONDRIAL"/>
    <property type="match status" value="1"/>
</dbReference>
<name>A0A9W7J1U3_HIBTR</name>
<keyword evidence="2" id="KW-1185">Reference proteome</keyword>
<protein>
    <submittedName>
        <fullName evidence="1">ATP-binding cassette B18, P-glycoprotein 18</fullName>
    </submittedName>
</protein>
<dbReference type="GO" id="GO:0015421">
    <property type="term" value="F:ABC-type oligopeptide transporter activity"/>
    <property type="evidence" value="ECO:0007669"/>
    <property type="project" value="TreeGrafter"/>
</dbReference>
<dbReference type="GO" id="GO:0005743">
    <property type="term" value="C:mitochondrial inner membrane"/>
    <property type="evidence" value="ECO:0007669"/>
    <property type="project" value="TreeGrafter"/>
</dbReference>
<keyword evidence="1" id="KW-0547">Nucleotide-binding</keyword>
<reference evidence="1" key="1">
    <citation type="submission" date="2023-05" db="EMBL/GenBank/DDBJ databases">
        <title>Genome and transcriptome analyses reveal genes involved in the formation of fine ridges on petal epidermal cells in Hibiscus trionum.</title>
        <authorList>
            <person name="Koshimizu S."/>
            <person name="Masuda S."/>
            <person name="Ishii T."/>
            <person name="Shirasu K."/>
            <person name="Hoshino A."/>
            <person name="Arita M."/>
        </authorList>
    </citation>
    <scope>NUCLEOTIDE SEQUENCE</scope>
    <source>
        <strain evidence="1">Hamamatsu line</strain>
    </source>
</reference>
<dbReference type="Gene3D" id="3.40.50.300">
    <property type="entry name" value="P-loop containing nucleotide triphosphate hydrolases"/>
    <property type="match status" value="1"/>
</dbReference>
<dbReference type="InterPro" id="IPR027417">
    <property type="entry name" value="P-loop_NTPase"/>
</dbReference>
<proteinExistence type="predicted"/>
<comment type="caution">
    <text evidence="1">The sequence shown here is derived from an EMBL/GenBank/DDBJ whole genome shotgun (WGS) entry which is preliminary data.</text>
</comment>
<dbReference type="PANTHER" id="PTHR43394:SF18">
    <property type="entry name" value="ABC TRANSPORTER B FAMILY MEMBER 11-LIKE"/>
    <property type="match status" value="1"/>
</dbReference>
<dbReference type="GO" id="GO:0090374">
    <property type="term" value="P:oligopeptide export from mitochondrion"/>
    <property type="evidence" value="ECO:0007669"/>
    <property type="project" value="TreeGrafter"/>
</dbReference>
<evidence type="ECO:0000313" key="1">
    <source>
        <dbReference type="EMBL" id="GMJ03884.1"/>
    </source>
</evidence>
<sequence length="86" mass="9658">MGRTTLVVAHKLSTIRNANLIAVVNNGCIIEMGSQNDLINTKNGHYARLTKLQRQFSCDDREENQHETEQPLQMGFPVSISPACCW</sequence>
<dbReference type="OrthoDB" id="1752082at2759"/>
<keyword evidence="1" id="KW-0067">ATP-binding</keyword>
<organism evidence="1 2">
    <name type="scientific">Hibiscus trionum</name>
    <name type="common">Flower of an hour</name>
    <dbReference type="NCBI Taxonomy" id="183268"/>
    <lineage>
        <taxon>Eukaryota</taxon>
        <taxon>Viridiplantae</taxon>
        <taxon>Streptophyta</taxon>
        <taxon>Embryophyta</taxon>
        <taxon>Tracheophyta</taxon>
        <taxon>Spermatophyta</taxon>
        <taxon>Magnoliopsida</taxon>
        <taxon>eudicotyledons</taxon>
        <taxon>Gunneridae</taxon>
        <taxon>Pentapetalae</taxon>
        <taxon>rosids</taxon>
        <taxon>malvids</taxon>
        <taxon>Malvales</taxon>
        <taxon>Malvaceae</taxon>
        <taxon>Malvoideae</taxon>
        <taxon>Hibiscus</taxon>
    </lineage>
</organism>
<dbReference type="EMBL" id="BSYR01000038">
    <property type="protein sequence ID" value="GMJ03884.1"/>
    <property type="molecule type" value="Genomic_DNA"/>
</dbReference>
<dbReference type="GO" id="GO:0005524">
    <property type="term" value="F:ATP binding"/>
    <property type="evidence" value="ECO:0007669"/>
    <property type="project" value="UniProtKB-KW"/>
</dbReference>
<dbReference type="SUPFAM" id="SSF52540">
    <property type="entry name" value="P-loop containing nucleoside triphosphate hydrolases"/>
    <property type="match status" value="1"/>
</dbReference>
<gene>
    <name evidence="1" type="ORF">HRI_004057600</name>
</gene>